<evidence type="ECO:0000313" key="2">
    <source>
        <dbReference type="EMBL" id="ABW30619.1"/>
    </source>
</evidence>
<feature type="signal peptide" evidence="1">
    <location>
        <begin position="1"/>
        <end position="25"/>
    </location>
</feature>
<protein>
    <submittedName>
        <fullName evidence="2">Uncharacterized protein</fullName>
    </submittedName>
</protein>
<reference evidence="2 3" key="1">
    <citation type="journal article" date="2008" name="Proc. Natl. Acad. Sci. U.S.A.">
        <title>Niche adaptation and genome expansion in the chlorophyll d-producing cyanobacterium Acaryochloris marina.</title>
        <authorList>
            <person name="Swingley W.D."/>
            <person name="Chen M."/>
            <person name="Cheung P.C."/>
            <person name="Conrad A.L."/>
            <person name="Dejesa L.C."/>
            <person name="Hao J."/>
            <person name="Honchak B.M."/>
            <person name="Karbach L.E."/>
            <person name="Kurdoglu A."/>
            <person name="Lahiri S."/>
            <person name="Mastrian S.D."/>
            <person name="Miyashita H."/>
            <person name="Page L."/>
            <person name="Ramakrishna P."/>
            <person name="Satoh S."/>
            <person name="Sattley W.M."/>
            <person name="Shimada Y."/>
            <person name="Taylor H.L."/>
            <person name="Tomo T."/>
            <person name="Tsuchiya T."/>
            <person name="Wang Z.T."/>
            <person name="Raymond J."/>
            <person name="Mimuro M."/>
            <person name="Blankenship R.E."/>
            <person name="Touchman J.W."/>
        </authorList>
    </citation>
    <scope>NUCLEOTIDE SEQUENCE [LARGE SCALE GENOMIC DNA]</scope>
    <source>
        <strain evidence="3">MBIC 11017</strain>
    </source>
</reference>
<dbReference type="STRING" id="329726.AM1_5672"/>
<sequence>MKMKHQYVMAGICLGALAFAAPAQAAGRVAGYQYAVFKDSEAPLEDNVIHYIPCYPQNDCKELATKLTAELRQAQVNLTRARLTLEKPVEAWTLFTQLDQQFLPQITDKKGYKTTTTQKRGVFSFYCPTQTCLVYSFGTVRDRFNYWVTVAKSRKRWDLGPGRGFIEDKPEKLAD</sequence>
<evidence type="ECO:0000313" key="3">
    <source>
        <dbReference type="Proteomes" id="UP000000268"/>
    </source>
</evidence>
<gene>
    <name evidence="2" type="ordered locus">AM1_5672</name>
</gene>
<keyword evidence="3" id="KW-1185">Reference proteome</keyword>
<keyword evidence="1" id="KW-0732">Signal</keyword>
<dbReference type="EMBL" id="CP000828">
    <property type="protein sequence ID" value="ABW30619.1"/>
    <property type="molecule type" value="Genomic_DNA"/>
</dbReference>
<evidence type="ECO:0000256" key="1">
    <source>
        <dbReference type="SAM" id="SignalP"/>
    </source>
</evidence>
<dbReference type="OrthoDB" id="571740at2"/>
<accession>B0CG66</accession>
<dbReference type="KEGG" id="amr:AM1_5672"/>
<dbReference type="Proteomes" id="UP000000268">
    <property type="component" value="Chromosome"/>
</dbReference>
<organism evidence="2 3">
    <name type="scientific">Acaryochloris marina (strain MBIC 11017)</name>
    <dbReference type="NCBI Taxonomy" id="329726"/>
    <lineage>
        <taxon>Bacteria</taxon>
        <taxon>Bacillati</taxon>
        <taxon>Cyanobacteriota</taxon>
        <taxon>Cyanophyceae</taxon>
        <taxon>Acaryochloridales</taxon>
        <taxon>Acaryochloridaceae</taxon>
        <taxon>Acaryochloris</taxon>
    </lineage>
</organism>
<feature type="chain" id="PRO_5002748120" evidence="1">
    <location>
        <begin position="26"/>
        <end position="175"/>
    </location>
</feature>
<proteinExistence type="predicted"/>
<dbReference type="HOGENOM" id="CLU_1529314_0_0_3"/>
<dbReference type="AlphaFoldDB" id="B0CG66"/>
<name>B0CG66_ACAM1</name>